<comment type="caution">
    <text evidence="2">The sequence shown here is derived from an EMBL/GenBank/DDBJ whole genome shotgun (WGS) entry which is preliminary data.</text>
</comment>
<gene>
    <name evidence="2" type="ORF">HMPREF1536_01822</name>
</gene>
<sequence>MNKYIVFIALLLCSLVRPPDTISHECQWNGPFWPYATSMTLTGLANLLNNQEQSFICSRDYVTLLSVYARSQYRQSVDGKKVISSPSLKKLSCEL</sequence>
<dbReference type="PATRIC" id="fig|1203610.3.peg.1872"/>
<keyword evidence="3" id="KW-1185">Reference proteome</keyword>
<dbReference type="Pfam" id="PF22422">
    <property type="entry name" value="MGH1-like_GH"/>
    <property type="match status" value="1"/>
</dbReference>
<evidence type="ECO:0000313" key="3">
    <source>
        <dbReference type="Proteomes" id="UP000033035"/>
    </source>
</evidence>
<name>A0A0F5JJS8_9BACT</name>
<dbReference type="RefSeq" id="WP_081693427.1">
    <property type="nucleotide sequence ID" value="NZ_KE386765.1"/>
</dbReference>
<evidence type="ECO:0000313" key="2">
    <source>
        <dbReference type="EMBL" id="KKB58013.1"/>
    </source>
</evidence>
<feature type="domain" description="Mannosylglycerate hydrolase MGH1-like glycoside hydrolase" evidence="1">
    <location>
        <begin position="25"/>
        <end position="75"/>
    </location>
</feature>
<proteinExistence type="predicted"/>
<reference evidence="2 3" key="1">
    <citation type="submission" date="2013-04" db="EMBL/GenBank/DDBJ databases">
        <title>The Genome Sequence of Parabacteroides gordonii DSM 23371.</title>
        <authorList>
            <consortium name="The Broad Institute Genomics Platform"/>
            <person name="Earl A."/>
            <person name="Ward D."/>
            <person name="Feldgarden M."/>
            <person name="Gevers D."/>
            <person name="Martens E."/>
            <person name="Sakamoto M."/>
            <person name="Benno Y."/>
            <person name="Suzuki N."/>
            <person name="Matsunaga N."/>
            <person name="Koshihara K."/>
            <person name="Seki M."/>
            <person name="Komiya H."/>
            <person name="Walker B."/>
            <person name="Young S."/>
            <person name="Zeng Q."/>
            <person name="Gargeya S."/>
            <person name="Fitzgerald M."/>
            <person name="Haas B."/>
            <person name="Abouelleil A."/>
            <person name="Allen A.W."/>
            <person name="Alvarado L."/>
            <person name="Arachchi H.M."/>
            <person name="Berlin A.M."/>
            <person name="Chapman S.B."/>
            <person name="Gainer-Dewar J."/>
            <person name="Goldberg J."/>
            <person name="Griggs A."/>
            <person name="Gujja S."/>
            <person name="Hansen M."/>
            <person name="Howarth C."/>
            <person name="Imamovic A."/>
            <person name="Ireland A."/>
            <person name="Larimer J."/>
            <person name="McCowan C."/>
            <person name="Murphy C."/>
            <person name="Pearson M."/>
            <person name="Poon T.W."/>
            <person name="Priest M."/>
            <person name="Roberts A."/>
            <person name="Saif S."/>
            <person name="Shea T."/>
            <person name="Sisk P."/>
            <person name="Sykes S."/>
            <person name="Wortman J."/>
            <person name="Nusbaum C."/>
            <person name="Birren B."/>
        </authorList>
    </citation>
    <scope>NUCLEOTIDE SEQUENCE [LARGE SCALE GENOMIC DNA]</scope>
    <source>
        <strain evidence="2 3">MS-1</strain>
    </source>
</reference>
<dbReference type="AlphaFoldDB" id="A0A0F5JJS8"/>
<accession>A0A0F5JJS8</accession>
<protein>
    <recommendedName>
        <fullName evidence="1">Mannosylglycerate hydrolase MGH1-like glycoside hydrolase domain-containing protein</fullName>
    </recommendedName>
</protein>
<dbReference type="STRING" id="1203610.HMPREF1536_01822"/>
<organism evidence="2 3">
    <name type="scientific">Parabacteroides gordonii MS-1 = DSM 23371</name>
    <dbReference type="NCBI Taxonomy" id="1203610"/>
    <lineage>
        <taxon>Bacteria</taxon>
        <taxon>Pseudomonadati</taxon>
        <taxon>Bacteroidota</taxon>
        <taxon>Bacteroidia</taxon>
        <taxon>Bacteroidales</taxon>
        <taxon>Tannerellaceae</taxon>
        <taxon>Parabacteroides</taxon>
    </lineage>
</organism>
<evidence type="ECO:0000259" key="1">
    <source>
        <dbReference type="Pfam" id="PF22422"/>
    </source>
</evidence>
<dbReference type="EMBL" id="AQHW01000011">
    <property type="protein sequence ID" value="KKB58013.1"/>
    <property type="molecule type" value="Genomic_DNA"/>
</dbReference>
<dbReference type="Proteomes" id="UP000033035">
    <property type="component" value="Unassembled WGS sequence"/>
</dbReference>
<dbReference type="HOGENOM" id="CLU_2370275_0_0_10"/>
<dbReference type="InterPro" id="IPR054491">
    <property type="entry name" value="MGH1-like_GH"/>
</dbReference>